<sequence length="44" mass="5197">MEIIVCNFGIRQKIDLFRGIDFFDEVFKVRVKIKGSPIQRHTAM</sequence>
<gene>
    <name evidence="1" type="ORF">CEXT_623121</name>
</gene>
<name>A0AAV4WNK6_CAEEX</name>
<dbReference type="Proteomes" id="UP001054945">
    <property type="component" value="Unassembled WGS sequence"/>
</dbReference>
<dbReference type="EMBL" id="BPLR01016331">
    <property type="protein sequence ID" value="GIY83055.1"/>
    <property type="molecule type" value="Genomic_DNA"/>
</dbReference>
<comment type="caution">
    <text evidence="1">The sequence shown here is derived from an EMBL/GenBank/DDBJ whole genome shotgun (WGS) entry which is preliminary data.</text>
</comment>
<evidence type="ECO:0000313" key="2">
    <source>
        <dbReference type="Proteomes" id="UP001054945"/>
    </source>
</evidence>
<protein>
    <submittedName>
        <fullName evidence="1">Uncharacterized protein</fullName>
    </submittedName>
</protein>
<feature type="non-terminal residue" evidence="1">
    <location>
        <position position="44"/>
    </location>
</feature>
<keyword evidence="2" id="KW-1185">Reference proteome</keyword>
<dbReference type="AlphaFoldDB" id="A0AAV4WNK6"/>
<accession>A0AAV4WNK6</accession>
<proteinExistence type="predicted"/>
<evidence type="ECO:0000313" key="1">
    <source>
        <dbReference type="EMBL" id="GIY83055.1"/>
    </source>
</evidence>
<reference evidence="1 2" key="1">
    <citation type="submission" date="2021-06" db="EMBL/GenBank/DDBJ databases">
        <title>Caerostris extrusa draft genome.</title>
        <authorList>
            <person name="Kono N."/>
            <person name="Arakawa K."/>
        </authorList>
    </citation>
    <scope>NUCLEOTIDE SEQUENCE [LARGE SCALE GENOMIC DNA]</scope>
</reference>
<organism evidence="1 2">
    <name type="scientific">Caerostris extrusa</name>
    <name type="common">Bark spider</name>
    <name type="synonym">Caerostris bankana</name>
    <dbReference type="NCBI Taxonomy" id="172846"/>
    <lineage>
        <taxon>Eukaryota</taxon>
        <taxon>Metazoa</taxon>
        <taxon>Ecdysozoa</taxon>
        <taxon>Arthropoda</taxon>
        <taxon>Chelicerata</taxon>
        <taxon>Arachnida</taxon>
        <taxon>Araneae</taxon>
        <taxon>Araneomorphae</taxon>
        <taxon>Entelegynae</taxon>
        <taxon>Araneoidea</taxon>
        <taxon>Araneidae</taxon>
        <taxon>Caerostris</taxon>
    </lineage>
</organism>